<evidence type="ECO:0000259" key="2">
    <source>
        <dbReference type="Pfam" id="PF01627"/>
    </source>
</evidence>
<sequence length="220" mass="23614">MTDSTPSPADALEEIARDGGLNLSVGLSHMMGDRALYVGLLQRLGRSQEAVFDKFLAALNAENWSLAECQIHSFKSVAANIGAEALQQQAHTLEALVHRRSERTEYDRPLLAAQSLLAQLQKTLHAHFSRPKDAAAVAMTGPAAPPSQRASAAQLRSDMLDLLARDDAFAGDLLYAHEAVFKSLLGTHYVEFRDAVASFELAQAAQLLSDAATPPGPLNA</sequence>
<dbReference type="InterPro" id="IPR008207">
    <property type="entry name" value="Sig_transdc_His_kin_Hpt_dom"/>
</dbReference>
<dbReference type="Gene3D" id="1.20.120.160">
    <property type="entry name" value="HPT domain"/>
    <property type="match status" value="1"/>
</dbReference>
<accession>A0ABT5KQG8</accession>
<keyword evidence="4" id="KW-1185">Reference proteome</keyword>
<name>A0ABT5KQG8_9BURK</name>
<gene>
    <name evidence="3" type="ORF">PRZ01_08150</name>
</gene>
<dbReference type="InterPro" id="IPR036641">
    <property type="entry name" value="HPT_dom_sf"/>
</dbReference>
<keyword evidence="1" id="KW-0902">Two-component regulatory system</keyword>
<evidence type="ECO:0000256" key="1">
    <source>
        <dbReference type="ARBA" id="ARBA00023012"/>
    </source>
</evidence>
<evidence type="ECO:0000313" key="4">
    <source>
        <dbReference type="Proteomes" id="UP001219862"/>
    </source>
</evidence>
<proteinExistence type="predicted"/>
<evidence type="ECO:0000313" key="3">
    <source>
        <dbReference type="EMBL" id="MDC8785159.1"/>
    </source>
</evidence>
<reference evidence="3 4" key="1">
    <citation type="submission" date="2022-10" db="EMBL/GenBank/DDBJ databases">
        <title>paucibacter sp. hw8 Genome sequencing.</title>
        <authorList>
            <person name="Park S."/>
        </authorList>
    </citation>
    <scope>NUCLEOTIDE SEQUENCE [LARGE SCALE GENOMIC DNA]</scope>
    <source>
        <strain evidence="4">hw8</strain>
    </source>
</reference>
<comment type="caution">
    <text evidence="3">The sequence shown here is derived from an EMBL/GenBank/DDBJ whole genome shotgun (WGS) entry which is preliminary data.</text>
</comment>
<organism evidence="3 4">
    <name type="scientific">Roseateles koreensis</name>
    <dbReference type="NCBI Taxonomy" id="2987526"/>
    <lineage>
        <taxon>Bacteria</taxon>
        <taxon>Pseudomonadati</taxon>
        <taxon>Pseudomonadota</taxon>
        <taxon>Betaproteobacteria</taxon>
        <taxon>Burkholderiales</taxon>
        <taxon>Sphaerotilaceae</taxon>
        <taxon>Roseateles</taxon>
    </lineage>
</organism>
<dbReference type="Proteomes" id="UP001219862">
    <property type="component" value="Unassembled WGS sequence"/>
</dbReference>
<dbReference type="EMBL" id="JAQQXS010000006">
    <property type="protein sequence ID" value="MDC8785159.1"/>
    <property type="molecule type" value="Genomic_DNA"/>
</dbReference>
<dbReference type="Pfam" id="PF01627">
    <property type="entry name" value="Hpt"/>
    <property type="match status" value="1"/>
</dbReference>
<dbReference type="SUPFAM" id="SSF47226">
    <property type="entry name" value="Histidine-containing phosphotransfer domain, HPT domain"/>
    <property type="match status" value="1"/>
</dbReference>
<dbReference type="RefSeq" id="WP_273596270.1">
    <property type="nucleotide sequence ID" value="NZ_JAQQXS010000006.1"/>
</dbReference>
<feature type="domain" description="HPt" evidence="2">
    <location>
        <begin position="41"/>
        <end position="121"/>
    </location>
</feature>
<protein>
    <submittedName>
        <fullName evidence="3">Hpt domain-containing protein</fullName>
    </submittedName>
</protein>